<organism evidence="4 5">
    <name type="scientific">Nocardioides guangzhouensis</name>
    <dbReference type="NCBI Taxonomy" id="2497878"/>
    <lineage>
        <taxon>Bacteria</taxon>
        <taxon>Bacillati</taxon>
        <taxon>Actinomycetota</taxon>
        <taxon>Actinomycetes</taxon>
        <taxon>Propionibacteriales</taxon>
        <taxon>Nocardioidaceae</taxon>
        <taxon>Nocardioides</taxon>
    </lineage>
</organism>
<gene>
    <name evidence="4" type="ORF">EKO23_07575</name>
</gene>
<evidence type="ECO:0000259" key="3">
    <source>
        <dbReference type="PROSITE" id="PS50965"/>
    </source>
</evidence>
<proteinExistence type="predicted"/>
<evidence type="ECO:0000313" key="4">
    <source>
        <dbReference type="EMBL" id="RYP86828.1"/>
    </source>
</evidence>
<feature type="domain" description="NERD" evidence="3">
    <location>
        <begin position="86"/>
        <end position="195"/>
    </location>
</feature>
<dbReference type="OrthoDB" id="5793358at2"/>
<dbReference type="AlphaFoldDB" id="A0A4Q4ZG79"/>
<dbReference type="Pfam" id="PF08378">
    <property type="entry name" value="NERD"/>
    <property type="match status" value="1"/>
</dbReference>
<evidence type="ECO:0000256" key="2">
    <source>
        <dbReference type="SAM" id="Phobius"/>
    </source>
</evidence>
<feature type="region of interest" description="Disordered" evidence="1">
    <location>
        <begin position="1"/>
        <end position="22"/>
    </location>
</feature>
<keyword evidence="5" id="KW-1185">Reference proteome</keyword>
<keyword evidence="2" id="KW-0812">Transmembrane</keyword>
<keyword evidence="2" id="KW-1133">Transmembrane helix</keyword>
<evidence type="ECO:0000256" key="1">
    <source>
        <dbReference type="SAM" id="MobiDB-lite"/>
    </source>
</evidence>
<dbReference type="Proteomes" id="UP000295198">
    <property type="component" value="Unassembled WGS sequence"/>
</dbReference>
<reference evidence="4 5" key="1">
    <citation type="submission" date="2019-01" db="EMBL/GenBank/DDBJ databases">
        <title>Nocardioides guangzhouensis sp. nov., an actinobacterium isolated from soil.</title>
        <authorList>
            <person name="Fu Y."/>
            <person name="Cai Y."/>
            <person name="Lin Z."/>
            <person name="Chen P."/>
        </authorList>
    </citation>
    <scope>NUCLEOTIDE SEQUENCE [LARGE SCALE GENOMIC DNA]</scope>
    <source>
        <strain evidence="4 5">130</strain>
    </source>
</reference>
<evidence type="ECO:0000313" key="5">
    <source>
        <dbReference type="Proteomes" id="UP000295198"/>
    </source>
</evidence>
<sequence>MPPAWQTGGGQGEGRGPGLEWSGRRELAGPFSAVRDVSGRLETYALQEGTGQAVRGSRMTNEAARAITRRQREQVIRVKPIDVAQVQQEASHATADVLGGLPGDQWTVYHDVRWADRRYAAIDHVVLGPPGIFVVTTKSWPGRITVGQGQVRQNGIAREAAVTEATDAAEALATMVTTVDARHVHPVLCFTRDEWLTGRADDVLVCSSANVDTMLLGRPARLRSDEIRAAARQLEAGFRQASAKAAAPVVRASRHGDRVRRPMRLFLRPDAIATGLLLGFAVIALIWPQLMDGLAGWFVGLF</sequence>
<feature type="compositionally biased region" description="Gly residues" evidence="1">
    <location>
        <begin position="7"/>
        <end position="17"/>
    </location>
</feature>
<feature type="transmembrane region" description="Helical" evidence="2">
    <location>
        <begin position="265"/>
        <end position="287"/>
    </location>
</feature>
<comment type="caution">
    <text evidence="4">The sequence shown here is derived from an EMBL/GenBank/DDBJ whole genome shotgun (WGS) entry which is preliminary data.</text>
</comment>
<name>A0A4Q4ZG79_9ACTN</name>
<protein>
    <submittedName>
        <fullName evidence="4">NERD domain-containing protein</fullName>
    </submittedName>
</protein>
<dbReference type="EMBL" id="SDKM01000009">
    <property type="protein sequence ID" value="RYP86828.1"/>
    <property type="molecule type" value="Genomic_DNA"/>
</dbReference>
<accession>A0A4Q4ZG79</accession>
<keyword evidence="2" id="KW-0472">Membrane</keyword>
<dbReference type="InterPro" id="IPR011528">
    <property type="entry name" value="NERD"/>
</dbReference>
<dbReference type="PROSITE" id="PS50965">
    <property type="entry name" value="NERD"/>
    <property type="match status" value="1"/>
</dbReference>